<dbReference type="Proteomes" id="UP001177000">
    <property type="component" value="Chromosome"/>
</dbReference>
<name>A0AAV1BGE7_PSEUB</name>
<accession>A0AAV1BGE7</accession>
<dbReference type="AlphaFoldDB" id="A0AAV1BGE7"/>
<sequence>MPKKLSAPFTLEEDIGRLKALLPTEAIIEEFGDMLQQLHRSNATERERLLALGCVTATWGARRTRKKSYGKHCQHETGTRAAWTVSD</sequence>
<protein>
    <submittedName>
        <fullName evidence="1">Uncharacterized protein</fullName>
    </submittedName>
</protein>
<evidence type="ECO:0000313" key="1">
    <source>
        <dbReference type="EMBL" id="CAI8763077.1"/>
    </source>
</evidence>
<dbReference type="EMBL" id="OX458335">
    <property type="protein sequence ID" value="CAI8763077.1"/>
    <property type="molecule type" value="Genomic_DNA"/>
</dbReference>
<evidence type="ECO:0000313" key="2">
    <source>
        <dbReference type="Proteomes" id="UP001177000"/>
    </source>
</evidence>
<gene>
    <name evidence="1" type="ORF">DAPPPG215_04435</name>
</gene>
<reference evidence="1" key="1">
    <citation type="submission" date="2023-03" db="EMBL/GenBank/DDBJ databases">
        <authorList>
            <person name="Pothier F. J."/>
        </authorList>
    </citation>
    <scope>NUCLEOTIDE SEQUENCE</scope>
    <source>
        <strain evidence="1">DAPP-PG 215</strain>
    </source>
</reference>
<organism evidence="1 2">
    <name type="scientific">Pseudomonas syringae pv. tomato</name>
    <dbReference type="NCBI Taxonomy" id="323"/>
    <lineage>
        <taxon>Bacteria</taxon>
        <taxon>Pseudomonadati</taxon>
        <taxon>Pseudomonadota</taxon>
        <taxon>Gammaproteobacteria</taxon>
        <taxon>Pseudomonadales</taxon>
        <taxon>Pseudomonadaceae</taxon>
        <taxon>Pseudomonas</taxon>
    </lineage>
</organism>
<proteinExistence type="predicted"/>